<dbReference type="EMBL" id="HACG01045689">
    <property type="protein sequence ID" value="CEK92554.1"/>
    <property type="molecule type" value="Transcribed_RNA"/>
</dbReference>
<organism evidence="3">
    <name type="scientific">Arion vulgaris</name>
    <dbReference type="NCBI Taxonomy" id="1028688"/>
    <lineage>
        <taxon>Eukaryota</taxon>
        <taxon>Metazoa</taxon>
        <taxon>Spiralia</taxon>
        <taxon>Lophotrochozoa</taxon>
        <taxon>Mollusca</taxon>
        <taxon>Gastropoda</taxon>
        <taxon>Heterobranchia</taxon>
        <taxon>Euthyneura</taxon>
        <taxon>Panpulmonata</taxon>
        <taxon>Eupulmonata</taxon>
        <taxon>Stylommatophora</taxon>
        <taxon>Helicina</taxon>
        <taxon>Arionoidea</taxon>
        <taxon>Arionidae</taxon>
        <taxon>Arion</taxon>
    </lineage>
</organism>
<reference evidence="3" key="1">
    <citation type="submission" date="2014-12" db="EMBL/GenBank/DDBJ databases">
        <title>Insight into the proteome of Arion vulgaris.</title>
        <authorList>
            <person name="Aradska J."/>
            <person name="Bulat T."/>
            <person name="Smidak R."/>
            <person name="Sarate P."/>
            <person name="Gangsoo J."/>
            <person name="Sialana F."/>
            <person name="Bilban M."/>
            <person name="Lubec G."/>
        </authorList>
    </citation>
    <scope>NUCLEOTIDE SEQUENCE</scope>
    <source>
        <tissue evidence="3">Skin</tissue>
    </source>
</reference>
<dbReference type="EMBL" id="HACG01045694">
    <property type="protein sequence ID" value="CEK92559.1"/>
    <property type="molecule type" value="Transcribed_RNA"/>
</dbReference>
<evidence type="ECO:0000313" key="1">
    <source>
        <dbReference type="EMBL" id="CEK92554.1"/>
    </source>
</evidence>
<evidence type="ECO:0000313" key="4">
    <source>
        <dbReference type="EMBL" id="CEK92559.1"/>
    </source>
</evidence>
<protein>
    <submittedName>
        <fullName evidence="3">Uncharacterized protein</fullName>
    </submittedName>
</protein>
<accession>A0A0B7BJT7</accession>
<gene>
    <name evidence="3" type="primary">ORF188926</name>
    <name evidence="1" type="synonym">ORF188921</name>
    <name evidence="2" type="synonym">ORF188923</name>
    <name evidence="4" type="synonym">ORF188939</name>
</gene>
<feature type="non-terminal residue" evidence="3">
    <location>
        <position position="1"/>
    </location>
</feature>
<dbReference type="AlphaFoldDB" id="A0A0B7BJT7"/>
<evidence type="ECO:0000313" key="2">
    <source>
        <dbReference type="EMBL" id="CEK92555.1"/>
    </source>
</evidence>
<name>A0A0B7BJT7_9EUPU</name>
<evidence type="ECO:0000313" key="3">
    <source>
        <dbReference type="EMBL" id="CEK92556.1"/>
    </source>
</evidence>
<dbReference type="EMBL" id="HACG01045691">
    <property type="protein sequence ID" value="CEK92556.1"/>
    <property type="molecule type" value="Transcribed_RNA"/>
</dbReference>
<sequence>RWVNVGTQKKEEEKDGSCLFVVATYKSRRRRKRRKKKERESIVSCLLSEFTGEEVEKDGTHSNTKQINITGTNSCVKT</sequence>
<proteinExistence type="predicted"/>
<dbReference type="EMBL" id="HACG01045690">
    <property type="protein sequence ID" value="CEK92555.1"/>
    <property type="molecule type" value="Transcribed_RNA"/>
</dbReference>